<proteinExistence type="predicted"/>
<keyword evidence="3" id="KW-1185">Reference proteome</keyword>
<evidence type="ECO:0000313" key="3">
    <source>
        <dbReference type="Proteomes" id="UP001154282"/>
    </source>
</evidence>
<feature type="region of interest" description="Disordered" evidence="1">
    <location>
        <begin position="1"/>
        <end position="34"/>
    </location>
</feature>
<dbReference type="AlphaFoldDB" id="A0AAV0J848"/>
<evidence type="ECO:0000313" key="2">
    <source>
        <dbReference type="EMBL" id="CAI0405565.1"/>
    </source>
</evidence>
<gene>
    <name evidence="2" type="ORF">LITE_LOCUS12911</name>
</gene>
<name>A0AAV0J848_9ROSI</name>
<evidence type="ECO:0000256" key="1">
    <source>
        <dbReference type="SAM" id="MobiDB-lite"/>
    </source>
</evidence>
<sequence length="55" mass="6188">MQPQLRKIHGIDRPTHKYFRTANPSDGASNSGYEGDMKRSLVALSVKVRGDRMTI</sequence>
<dbReference type="EMBL" id="CAMGYJ010000004">
    <property type="protein sequence ID" value="CAI0405565.1"/>
    <property type="molecule type" value="Genomic_DNA"/>
</dbReference>
<dbReference type="Proteomes" id="UP001154282">
    <property type="component" value="Unassembled WGS sequence"/>
</dbReference>
<accession>A0AAV0J848</accession>
<feature type="compositionally biased region" description="Polar residues" evidence="1">
    <location>
        <begin position="22"/>
        <end position="32"/>
    </location>
</feature>
<organism evidence="2 3">
    <name type="scientific">Linum tenue</name>
    <dbReference type="NCBI Taxonomy" id="586396"/>
    <lineage>
        <taxon>Eukaryota</taxon>
        <taxon>Viridiplantae</taxon>
        <taxon>Streptophyta</taxon>
        <taxon>Embryophyta</taxon>
        <taxon>Tracheophyta</taxon>
        <taxon>Spermatophyta</taxon>
        <taxon>Magnoliopsida</taxon>
        <taxon>eudicotyledons</taxon>
        <taxon>Gunneridae</taxon>
        <taxon>Pentapetalae</taxon>
        <taxon>rosids</taxon>
        <taxon>fabids</taxon>
        <taxon>Malpighiales</taxon>
        <taxon>Linaceae</taxon>
        <taxon>Linum</taxon>
    </lineage>
</organism>
<comment type="caution">
    <text evidence="2">The sequence shown here is derived from an EMBL/GenBank/DDBJ whole genome shotgun (WGS) entry which is preliminary data.</text>
</comment>
<protein>
    <submittedName>
        <fullName evidence="2">Uncharacterized protein</fullName>
    </submittedName>
</protein>
<reference evidence="2" key="1">
    <citation type="submission" date="2022-08" db="EMBL/GenBank/DDBJ databases">
        <authorList>
            <person name="Gutierrez-Valencia J."/>
        </authorList>
    </citation>
    <scope>NUCLEOTIDE SEQUENCE</scope>
</reference>